<protein>
    <recommendedName>
        <fullName evidence="1">DNA primase/polymerase bifunctional N-terminal domain-containing protein</fullName>
    </recommendedName>
</protein>
<dbReference type="EMBL" id="PDDX01000001">
    <property type="protein sequence ID" value="PHI29754.1"/>
    <property type="molecule type" value="Genomic_DNA"/>
</dbReference>
<dbReference type="SMART" id="SM00943">
    <property type="entry name" value="Prim-Pol"/>
    <property type="match status" value="1"/>
</dbReference>
<name>A0A2C6DLW7_9GAMM</name>
<dbReference type="InterPro" id="IPR009270">
    <property type="entry name" value="DUF927"/>
</dbReference>
<dbReference type="RefSeq" id="WP_084167118.1">
    <property type="nucleotide sequence ID" value="NZ_PDDX01000001.1"/>
</dbReference>
<comment type="caution">
    <text evidence="2">The sequence shown here is derived from an EMBL/GenBank/DDBJ whole genome shotgun (WGS) entry which is preliminary data.</text>
</comment>
<evidence type="ECO:0000313" key="2">
    <source>
        <dbReference type="EMBL" id="PHI29754.1"/>
    </source>
</evidence>
<dbReference type="AlphaFoldDB" id="A0A2C6DLW7"/>
<reference evidence="3" key="1">
    <citation type="submission" date="2017-09" db="EMBL/GenBank/DDBJ databases">
        <title>FDA dAtabase for Regulatory Grade micrObial Sequences (FDA-ARGOS): Supporting development and validation of Infectious Disease Dx tests.</title>
        <authorList>
            <person name="Minogue T."/>
            <person name="Wolcott M."/>
            <person name="Wasieloski L."/>
            <person name="Aguilar W."/>
            <person name="Moore D."/>
            <person name="Tallon L."/>
            <person name="Sadzewicz L."/>
            <person name="Ott S."/>
            <person name="Zhao X."/>
            <person name="Nagaraj S."/>
            <person name="Vavikolanu K."/>
            <person name="Aluvathingal J."/>
            <person name="Nadendla S."/>
            <person name="Sichtig H."/>
        </authorList>
    </citation>
    <scope>NUCLEOTIDE SEQUENCE [LARGE SCALE GENOMIC DNA]</scope>
    <source>
        <strain evidence="3">FDAARGOS_387</strain>
    </source>
</reference>
<dbReference type="OrthoDB" id="784829at2"/>
<keyword evidence="3" id="KW-1185">Reference proteome</keyword>
<proteinExistence type="predicted"/>
<dbReference type="InterPro" id="IPR015330">
    <property type="entry name" value="DNA_primase/pol_bifunc_N"/>
</dbReference>
<gene>
    <name evidence="2" type="ORF">CRN84_10590</name>
</gene>
<evidence type="ECO:0000313" key="3">
    <source>
        <dbReference type="Proteomes" id="UP000224974"/>
    </source>
</evidence>
<sequence length="889" mass="98523">MTILNNVYLNEVVWLAEQGIPVHPIPLGQKFTNQKGWQVAPILTEEEVKAYLPDWEKHNYGLGIRTGFPLTGGGFLGVIDVDPHAGELTPEVRAELHQALLSLGLSPTVPNVITGRCDDSCHYYIHFSDIGSVNKAALKLSESKHKNTDGKPYWIIELLGKGKQVVSPPTIHPKTGLSYRRVSHNIMDAPAELLKRLTEQQVHTQGAQAKHTDPIIDSLANDQVLASMKEALSFINPNCDYPLWRDVLWAIRDHQIHAGKEIAKEWSKQSQEKFDENAFESTWESFDPNGGIHAATLYHHAQSQGWKGETYHSTALKNVTVPSDDQRPCFRVFDNNIEYEGQKLTAGVWFFDIKPGESPTTHHLYICSPIHVEAVTCDLEERNFGRLLRFKNTLGIWHTWAMPMDLLAGSGDELRAILLSMGVGISLKQKNLLMNYLQQVTPKRRMRCALQIGWAGNVFILPDSTISDTTNTEVIFQSGQRPQEEYTVGGTLEGWQENVAALAQGNPLFVLGLCAAFAGPLLEKCHAESGGIHFYGDSSTGKTTLVEAACSVWGGKNYKRSWRATSNGMEGAAMMFNDTLLALDEISECAPQEVGNIIYSLGNGVGKQRASRTGLARAIARWRCSVISSGELTTVATIEQSNIRVKAGQAVRLIDIPVQMAYGAWDNLHGFETGNQFSDHLKAQSALHHGHAGRAFLESLIKDKSDFNHALNKLVALPQFSGNSSEGQIKRVARRFALLALAGESATVYGITKWQAGEALNAAVATFNTWKSLRGDTSTEYQQTINQLTSFIERHGDSRFAPKIETSSITIRDRAGWWEDEPVSGERVYLFTSSGLREALTGLDFQRALKNLRDAKILKLTDTSNKAVSKKIGKQTHRVYPICLQNQDD</sequence>
<accession>A0A2C6DLW7</accession>
<dbReference type="SUPFAM" id="SSF56747">
    <property type="entry name" value="Prim-pol domain"/>
    <property type="match status" value="1"/>
</dbReference>
<dbReference type="Pfam" id="PF06048">
    <property type="entry name" value="DUF927"/>
    <property type="match status" value="1"/>
</dbReference>
<dbReference type="Pfam" id="PF08707">
    <property type="entry name" value="PriCT_2"/>
    <property type="match status" value="1"/>
</dbReference>
<dbReference type="Proteomes" id="UP000224974">
    <property type="component" value="Unassembled WGS sequence"/>
</dbReference>
<dbReference type="CDD" id="cd04859">
    <property type="entry name" value="Prim_Pol"/>
    <property type="match status" value="1"/>
</dbReference>
<dbReference type="GO" id="GO:0016817">
    <property type="term" value="F:hydrolase activity, acting on acid anhydrides"/>
    <property type="evidence" value="ECO:0007669"/>
    <property type="project" value="InterPro"/>
</dbReference>
<dbReference type="Pfam" id="PF09250">
    <property type="entry name" value="Prim-Pol"/>
    <property type="match status" value="1"/>
</dbReference>
<organism evidence="2 3">
    <name type="scientific">Budvicia aquatica</name>
    <dbReference type="NCBI Taxonomy" id="82979"/>
    <lineage>
        <taxon>Bacteria</taxon>
        <taxon>Pseudomonadati</taxon>
        <taxon>Pseudomonadota</taxon>
        <taxon>Gammaproteobacteria</taxon>
        <taxon>Enterobacterales</taxon>
        <taxon>Budviciaceae</taxon>
        <taxon>Budvicia</taxon>
    </lineage>
</organism>
<dbReference type="STRING" id="1111728.GCA_000427805_03519"/>
<feature type="domain" description="DNA primase/polymerase bifunctional N-terminal" evidence="1">
    <location>
        <begin position="12"/>
        <end position="193"/>
    </location>
</feature>
<evidence type="ECO:0000259" key="1">
    <source>
        <dbReference type="SMART" id="SM00943"/>
    </source>
</evidence>
<dbReference type="InterPro" id="IPR014819">
    <property type="entry name" value="PriCT_2"/>
</dbReference>